<evidence type="ECO:0000313" key="3">
    <source>
        <dbReference type="Proteomes" id="UP001454036"/>
    </source>
</evidence>
<keyword evidence="3" id="KW-1185">Reference proteome</keyword>
<name>A0AAV3RYJ5_LITER</name>
<evidence type="ECO:0000313" key="2">
    <source>
        <dbReference type="EMBL" id="GAA0185509.1"/>
    </source>
</evidence>
<reference evidence="2 3" key="1">
    <citation type="submission" date="2024-01" db="EMBL/GenBank/DDBJ databases">
        <title>The complete chloroplast genome sequence of Lithospermum erythrorhizon: insights into the phylogenetic relationship among Boraginaceae species and the maternal lineages of purple gromwells.</title>
        <authorList>
            <person name="Okada T."/>
            <person name="Watanabe K."/>
        </authorList>
    </citation>
    <scope>NUCLEOTIDE SEQUENCE [LARGE SCALE GENOMIC DNA]</scope>
</reference>
<feature type="region of interest" description="Disordered" evidence="1">
    <location>
        <begin position="1"/>
        <end position="134"/>
    </location>
</feature>
<dbReference type="AlphaFoldDB" id="A0AAV3RYJ5"/>
<dbReference type="Proteomes" id="UP001454036">
    <property type="component" value="Unassembled WGS sequence"/>
</dbReference>
<comment type="caution">
    <text evidence="2">The sequence shown here is derived from an EMBL/GenBank/DDBJ whole genome shotgun (WGS) entry which is preliminary data.</text>
</comment>
<feature type="compositionally biased region" description="Acidic residues" evidence="1">
    <location>
        <begin position="121"/>
        <end position="134"/>
    </location>
</feature>
<protein>
    <submittedName>
        <fullName evidence="2">Uncharacterized protein</fullName>
    </submittedName>
</protein>
<accession>A0AAV3RYJ5</accession>
<feature type="compositionally biased region" description="Basic and acidic residues" evidence="1">
    <location>
        <begin position="27"/>
        <end position="46"/>
    </location>
</feature>
<organism evidence="2 3">
    <name type="scientific">Lithospermum erythrorhizon</name>
    <name type="common">Purple gromwell</name>
    <name type="synonym">Lithospermum officinale var. erythrorhizon</name>
    <dbReference type="NCBI Taxonomy" id="34254"/>
    <lineage>
        <taxon>Eukaryota</taxon>
        <taxon>Viridiplantae</taxon>
        <taxon>Streptophyta</taxon>
        <taxon>Embryophyta</taxon>
        <taxon>Tracheophyta</taxon>
        <taxon>Spermatophyta</taxon>
        <taxon>Magnoliopsida</taxon>
        <taxon>eudicotyledons</taxon>
        <taxon>Gunneridae</taxon>
        <taxon>Pentapetalae</taxon>
        <taxon>asterids</taxon>
        <taxon>lamiids</taxon>
        <taxon>Boraginales</taxon>
        <taxon>Boraginaceae</taxon>
        <taxon>Boraginoideae</taxon>
        <taxon>Lithospermeae</taxon>
        <taxon>Lithospermum</taxon>
    </lineage>
</organism>
<sequence length="145" mass="16157">MDANIPSVTDIEAETAGNMERPSVGHGVDHTLDDDIHEVIPDDVGPKMKSKKRKHKNNVDAGESSLSKKARKAERWARRTAQEVAHNEAVKDNVPEEVRPSIVQPTVSDEWLPGNEPQGDNADEEALDSEEENVDVVMEKWRKAK</sequence>
<gene>
    <name evidence="2" type="ORF">LIER_32797</name>
</gene>
<dbReference type="EMBL" id="BAABME010012772">
    <property type="protein sequence ID" value="GAA0185509.1"/>
    <property type="molecule type" value="Genomic_DNA"/>
</dbReference>
<proteinExistence type="predicted"/>
<evidence type="ECO:0000256" key="1">
    <source>
        <dbReference type="SAM" id="MobiDB-lite"/>
    </source>
</evidence>
<feature type="compositionally biased region" description="Basic and acidic residues" evidence="1">
    <location>
        <begin position="73"/>
        <end position="99"/>
    </location>
</feature>